<evidence type="ECO:0000313" key="3">
    <source>
        <dbReference type="Proteomes" id="UP000070383"/>
    </source>
</evidence>
<proteinExistence type="predicted"/>
<dbReference type="STRING" id="33036.HMPREF3200_01953"/>
<comment type="caution">
    <text evidence="2">The sequence shown here is derived from an EMBL/GenBank/DDBJ whole genome shotgun (WGS) entry which is preliminary data.</text>
</comment>
<keyword evidence="1" id="KW-0472">Membrane</keyword>
<name>A0A133K8G1_9FIRM</name>
<feature type="transmembrane region" description="Helical" evidence="1">
    <location>
        <begin position="203"/>
        <end position="221"/>
    </location>
</feature>
<feature type="transmembrane region" description="Helical" evidence="1">
    <location>
        <begin position="331"/>
        <end position="350"/>
    </location>
</feature>
<feature type="transmembrane region" description="Helical" evidence="1">
    <location>
        <begin position="157"/>
        <end position="174"/>
    </location>
</feature>
<feature type="transmembrane region" description="Helical" evidence="1">
    <location>
        <begin position="82"/>
        <end position="99"/>
    </location>
</feature>
<evidence type="ECO:0008006" key="4">
    <source>
        <dbReference type="Google" id="ProtNLM"/>
    </source>
</evidence>
<dbReference type="PATRIC" id="fig|33036.3.peg.1930"/>
<feature type="transmembrane region" description="Helical" evidence="1">
    <location>
        <begin position="54"/>
        <end position="70"/>
    </location>
</feature>
<dbReference type="Proteomes" id="UP000070383">
    <property type="component" value="Unassembled WGS sequence"/>
</dbReference>
<feature type="transmembrane region" description="Helical" evidence="1">
    <location>
        <begin position="29"/>
        <end position="47"/>
    </location>
</feature>
<gene>
    <name evidence="2" type="ORF">HMPREF3200_01953</name>
</gene>
<keyword evidence="3" id="KW-1185">Reference proteome</keyword>
<reference evidence="3" key="1">
    <citation type="submission" date="2016-01" db="EMBL/GenBank/DDBJ databases">
        <authorList>
            <person name="Mitreva M."/>
            <person name="Pepin K.H."/>
            <person name="Mihindukulasuriya K.A."/>
            <person name="Fulton R."/>
            <person name="Fronick C."/>
            <person name="O'Laughlin M."/>
            <person name="Miner T."/>
            <person name="Herter B."/>
            <person name="Rosa B.A."/>
            <person name="Cordes M."/>
            <person name="Tomlinson C."/>
            <person name="Wollam A."/>
            <person name="Palsikar V.B."/>
            <person name="Mardis E.R."/>
            <person name="Wilson R.K."/>
        </authorList>
    </citation>
    <scope>NUCLEOTIDE SEQUENCE [LARGE SCALE GENOMIC DNA]</scope>
    <source>
        <strain evidence="3">MJR8151</strain>
    </source>
</reference>
<evidence type="ECO:0000256" key="1">
    <source>
        <dbReference type="SAM" id="Phobius"/>
    </source>
</evidence>
<sequence length="520" mass="60594">MIYLLLIILGFCGFSVLIRDKFALEIYFIPFVYFSFLSSLVYIFALVGFMKESSYIFHGVFGGLCLYYLFRKREVFRDFIDYWIFGIIGIFIILYLKNAQFLHYDDFSHWGLISRFLLSHDRLNLGSDKLISFTSYPQASAYFIYGLSRPLGFSEPLCFMANALAVLAGYFPIFKKSRDNKYLTPILIVFAIYILMDNVQINSLLVDSLLATSSFALLAFVSQYDFAENKNLLIILLPMIISVSLIKNSALFFVLVASLYMLKKYWKDDKLVGAFPLVIMFLTNKSWSIHVKRNFTDLGKHSMSFASYKKGLSTKNFSTIMQISRNFLKALFEERIILILLIILIVAYFIANKDKIYRNLLIFVGVVYLSYQLGNYLMYIFSMPSGEAIKLAGYGRYVKTIRAYLLLISFYWMPFDKKKIIVIMMAVFMVFLSYTPIKKLTYKDKNREVYASNKEKLSEAKITGENKKILVKMKEEDKSSYYYFMAKYLYNSPNLVITYPQDNKTYQASDFDYLVDLSNK</sequence>
<feature type="transmembrane region" description="Helical" evidence="1">
    <location>
        <begin position="233"/>
        <end position="262"/>
    </location>
</feature>
<feature type="transmembrane region" description="Helical" evidence="1">
    <location>
        <begin position="356"/>
        <end position="377"/>
    </location>
</feature>
<feature type="transmembrane region" description="Helical" evidence="1">
    <location>
        <begin position="420"/>
        <end position="437"/>
    </location>
</feature>
<dbReference type="AlphaFoldDB" id="A0A133K8G1"/>
<accession>A0A133K8G1</accession>
<organism evidence="2 3">
    <name type="scientific">Anaerococcus tetradius</name>
    <dbReference type="NCBI Taxonomy" id="33036"/>
    <lineage>
        <taxon>Bacteria</taxon>
        <taxon>Bacillati</taxon>
        <taxon>Bacillota</taxon>
        <taxon>Tissierellia</taxon>
        <taxon>Tissierellales</taxon>
        <taxon>Peptoniphilaceae</taxon>
        <taxon>Anaerococcus</taxon>
    </lineage>
</organism>
<evidence type="ECO:0000313" key="2">
    <source>
        <dbReference type="EMBL" id="KWZ75787.1"/>
    </source>
</evidence>
<protein>
    <recommendedName>
        <fullName evidence="4">Glycosyltransferase RgtA/B/C/D-like domain-containing protein</fullName>
    </recommendedName>
</protein>
<keyword evidence="1" id="KW-0812">Transmembrane</keyword>
<dbReference type="EMBL" id="LRPM01000105">
    <property type="protein sequence ID" value="KWZ75787.1"/>
    <property type="molecule type" value="Genomic_DNA"/>
</dbReference>
<keyword evidence="1" id="KW-1133">Transmembrane helix</keyword>